<dbReference type="PIRSF" id="PIRSF018472">
    <property type="entry name" value="MreD_proteobac"/>
    <property type="match status" value="1"/>
</dbReference>
<dbReference type="AlphaFoldDB" id="W0DFB7"/>
<feature type="transmembrane region" description="Helical" evidence="9">
    <location>
        <begin position="132"/>
        <end position="151"/>
    </location>
</feature>
<keyword evidence="6 9" id="KW-1133">Transmembrane helix</keyword>
<comment type="similarity">
    <text evidence="2 8">Belongs to the MreD family.</text>
</comment>
<proteinExistence type="inferred from homology"/>
<dbReference type="PANTHER" id="PTHR37484">
    <property type="entry name" value="ROD SHAPE-DETERMINING PROTEIN MRED"/>
    <property type="match status" value="1"/>
</dbReference>
<organism evidence="10 11">
    <name type="scientific">Thioalkalivibrio paradoxus ARh 1</name>
    <dbReference type="NCBI Taxonomy" id="713585"/>
    <lineage>
        <taxon>Bacteria</taxon>
        <taxon>Pseudomonadati</taxon>
        <taxon>Pseudomonadota</taxon>
        <taxon>Gammaproteobacteria</taxon>
        <taxon>Chromatiales</taxon>
        <taxon>Ectothiorhodospiraceae</taxon>
        <taxon>Thioalkalivibrio</taxon>
    </lineage>
</organism>
<evidence type="ECO:0000256" key="9">
    <source>
        <dbReference type="SAM" id="Phobius"/>
    </source>
</evidence>
<evidence type="ECO:0000256" key="5">
    <source>
        <dbReference type="ARBA" id="ARBA00022960"/>
    </source>
</evidence>
<dbReference type="STRING" id="713585.THITH_02470"/>
<feature type="transmembrane region" description="Helical" evidence="9">
    <location>
        <begin position="71"/>
        <end position="91"/>
    </location>
</feature>
<feature type="transmembrane region" description="Helical" evidence="9">
    <location>
        <begin position="38"/>
        <end position="65"/>
    </location>
</feature>
<dbReference type="GO" id="GO:0005886">
    <property type="term" value="C:plasma membrane"/>
    <property type="evidence" value="ECO:0007669"/>
    <property type="project" value="UniProtKB-SubCell"/>
</dbReference>
<name>W0DFB7_9GAMM</name>
<comment type="subcellular location">
    <subcellularLocation>
        <location evidence="8">Cell inner membrane</location>
    </subcellularLocation>
    <subcellularLocation>
        <location evidence="1">Cell membrane</location>
        <topology evidence="1">Multi-pass membrane protein</topology>
    </subcellularLocation>
</comment>
<dbReference type="GO" id="GO:0008360">
    <property type="term" value="P:regulation of cell shape"/>
    <property type="evidence" value="ECO:0007669"/>
    <property type="project" value="UniProtKB-UniRule"/>
</dbReference>
<dbReference type="EMBL" id="CP007029">
    <property type="protein sequence ID" value="AHE97324.1"/>
    <property type="molecule type" value="Genomic_DNA"/>
</dbReference>
<dbReference type="OrthoDB" id="6647425at2"/>
<accession>W0DFB7</accession>
<sequence length="163" mass="18140">MTPALGIPVPVAISLLVALALTIVPLPDAIATTRPEWVLLVLIYWGMAFPRRVGIVTAFVAGLFLDVLQNQLLGQNALSLAVAMFIVLQIYPRMRVFPVWQQSVAVAFLVTLVSLLNLWVRGATGLPPDSMMYWAPVLSSALVWPLVYRVLRDARRRWLLHLT</sequence>
<evidence type="ECO:0000313" key="11">
    <source>
        <dbReference type="Proteomes" id="UP000005289"/>
    </source>
</evidence>
<evidence type="ECO:0000256" key="4">
    <source>
        <dbReference type="ARBA" id="ARBA00022692"/>
    </source>
</evidence>
<keyword evidence="11" id="KW-1185">Reference proteome</keyword>
<dbReference type="PANTHER" id="PTHR37484:SF1">
    <property type="entry name" value="ROD SHAPE-DETERMINING PROTEIN MRED"/>
    <property type="match status" value="1"/>
</dbReference>
<reference evidence="10 11" key="1">
    <citation type="submission" date="2013-12" db="EMBL/GenBank/DDBJ databases">
        <authorList>
            <consortium name="DOE Joint Genome Institute"/>
            <person name="Muyzer G."/>
            <person name="Huntemann M."/>
            <person name="Han J."/>
            <person name="Chen A."/>
            <person name="Kyrpides N."/>
            <person name="Mavromatis K."/>
            <person name="Markowitz V."/>
            <person name="Palaniappan K."/>
            <person name="Ivanova N."/>
            <person name="Schaumberg A."/>
            <person name="Pati A."/>
            <person name="Liolios K."/>
            <person name="Nordberg H.P."/>
            <person name="Cantor M.N."/>
            <person name="Hua S.X."/>
            <person name="Woyke T."/>
        </authorList>
    </citation>
    <scope>NUCLEOTIDE SEQUENCE [LARGE SCALE GENOMIC DNA]</scope>
    <source>
        <strain evidence="10 11">ARh 1</strain>
    </source>
</reference>
<evidence type="ECO:0000256" key="1">
    <source>
        <dbReference type="ARBA" id="ARBA00004651"/>
    </source>
</evidence>
<dbReference type="InterPro" id="IPR007227">
    <property type="entry name" value="Cell_shape_determining_MreD"/>
</dbReference>
<dbReference type="Proteomes" id="UP000005289">
    <property type="component" value="Chromosome"/>
</dbReference>
<evidence type="ECO:0000313" key="10">
    <source>
        <dbReference type="EMBL" id="AHE97324.1"/>
    </source>
</evidence>
<dbReference type="NCBIfam" id="TIGR03426">
    <property type="entry name" value="shape_MreD"/>
    <property type="match status" value="1"/>
</dbReference>
<dbReference type="RefSeq" id="WP_006746099.1">
    <property type="nucleotide sequence ID" value="NZ_CP007029.1"/>
</dbReference>
<keyword evidence="4 9" id="KW-0812">Transmembrane</keyword>
<evidence type="ECO:0000256" key="7">
    <source>
        <dbReference type="ARBA" id="ARBA00023136"/>
    </source>
</evidence>
<keyword evidence="5 8" id="KW-0133">Cell shape</keyword>
<feature type="transmembrane region" description="Helical" evidence="9">
    <location>
        <begin position="103"/>
        <end position="120"/>
    </location>
</feature>
<evidence type="ECO:0000256" key="8">
    <source>
        <dbReference type="PIRNR" id="PIRNR018472"/>
    </source>
</evidence>
<keyword evidence="7 8" id="KW-0472">Membrane</keyword>
<keyword evidence="3 8" id="KW-1003">Cell membrane</keyword>
<protein>
    <recommendedName>
        <fullName evidence="8">Rod shape-determining protein MreD</fullName>
    </recommendedName>
</protein>
<evidence type="ECO:0000256" key="6">
    <source>
        <dbReference type="ARBA" id="ARBA00022989"/>
    </source>
</evidence>
<dbReference type="InterPro" id="IPR026034">
    <property type="entry name" value="MreD_proteobac"/>
</dbReference>
<dbReference type="HOGENOM" id="CLU_119315_0_0_6"/>
<dbReference type="KEGG" id="tti:THITH_02470"/>
<feature type="transmembrane region" description="Helical" evidence="9">
    <location>
        <begin position="6"/>
        <end position="26"/>
    </location>
</feature>
<comment type="function">
    <text evidence="8">Involved in formation of the rod shape of the cell. May also contribute to regulation of formation of penicillin-binding proteins.</text>
</comment>
<keyword evidence="8" id="KW-0997">Cell inner membrane</keyword>
<evidence type="ECO:0000256" key="3">
    <source>
        <dbReference type="ARBA" id="ARBA00022475"/>
    </source>
</evidence>
<gene>
    <name evidence="10" type="ORF">THITH_02470</name>
</gene>
<evidence type="ECO:0000256" key="2">
    <source>
        <dbReference type="ARBA" id="ARBA00007776"/>
    </source>
</evidence>
<dbReference type="Pfam" id="PF04093">
    <property type="entry name" value="MreD"/>
    <property type="match status" value="1"/>
</dbReference>